<evidence type="ECO:0000313" key="3">
    <source>
        <dbReference type="Proteomes" id="UP000541444"/>
    </source>
</evidence>
<dbReference type="EMBL" id="JACGCM010001511">
    <property type="protein sequence ID" value="KAF6154198.1"/>
    <property type="molecule type" value="Genomic_DNA"/>
</dbReference>
<protein>
    <submittedName>
        <fullName evidence="2">Uncharacterized protein</fullName>
    </submittedName>
</protein>
<feature type="compositionally biased region" description="Acidic residues" evidence="1">
    <location>
        <begin position="270"/>
        <end position="296"/>
    </location>
</feature>
<reference evidence="2 3" key="1">
    <citation type="journal article" date="2020" name="IScience">
        <title>Genome Sequencing of the Endangered Kingdonia uniflora (Circaeasteraceae, Ranunculales) Reveals Potential Mechanisms of Evolutionary Specialization.</title>
        <authorList>
            <person name="Sun Y."/>
            <person name="Deng T."/>
            <person name="Zhang A."/>
            <person name="Moore M.J."/>
            <person name="Landis J.B."/>
            <person name="Lin N."/>
            <person name="Zhang H."/>
            <person name="Zhang X."/>
            <person name="Huang J."/>
            <person name="Zhang X."/>
            <person name="Sun H."/>
            <person name="Wang H."/>
        </authorList>
    </citation>
    <scope>NUCLEOTIDE SEQUENCE [LARGE SCALE GENOMIC DNA]</scope>
    <source>
        <strain evidence="2">TB1705</strain>
        <tissue evidence="2">Leaf</tissue>
    </source>
</reference>
<organism evidence="2 3">
    <name type="scientific">Kingdonia uniflora</name>
    <dbReference type="NCBI Taxonomy" id="39325"/>
    <lineage>
        <taxon>Eukaryota</taxon>
        <taxon>Viridiplantae</taxon>
        <taxon>Streptophyta</taxon>
        <taxon>Embryophyta</taxon>
        <taxon>Tracheophyta</taxon>
        <taxon>Spermatophyta</taxon>
        <taxon>Magnoliopsida</taxon>
        <taxon>Ranunculales</taxon>
        <taxon>Circaeasteraceae</taxon>
        <taxon>Kingdonia</taxon>
    </lineage>
</organism>
<sequence length="318" mass="35935">MSVFASGVMSNGRFFRKTIYALADENNIFSHATVGLIFAGVLSLNKMRVSKYCEFPAFFDTLALAFRTAAVDIVDLDDMKLVNVYRGWVGSRGRLRLKLQTLVGVPRALGVSDFYVASQLERIVGCWIWHRSCRAACSTVLSVLSVHALLHLSLPTMVGFDGSFECSISLERLRGHSYRLTGLRVFRCPNLKHLKFTTTESKISTKKMNFLKLKVSNKLSKSTASLISESLPNLKTVDLLGTQIHRKAVLIILKEMEREYDYGSYKEESLCESESEDEYGSDDEENNWETESEDEYGSDRGEFYHWPCGHVMDGILNT</sequence>
<dbReference type="AlphaFoldDB" id="A0A7J7MHI1"/>
<keyword evidence="3" id="KW-1185">Reference proteome</keyword>
<accession>A0A7J7MHI1</accession>
<name>A0A7J7MHI1_9MAGN</name>
<proteinExistence type="predicted"/>
<dbReference type="Proteomes" id="UP000541444">
    <property type="component" value="Unassembled WGS sequence"/>
</dbReference>
<gene>
    <name evidence="2" type="ORF">GIB67_016450</name>
</gene>
<evidence type="ECO:0000256" key="1">
    <source>
        <dbReference type="SAM" id="MobiDB-lite"/>
    </source>
</evidence>
<feature type="region of interest" description="Disordered" evidence="1">
    <location>
        <begin position="265"/>
        <end position="300"/>
    </location>
</feature>
<evidence type="ECO:0000313" key="2">
    <source>
        <dbReference type="EMBL" id="KAF6154198.1"/>
    </source>
</evidence>
<comment type="caution">
    <text evidence="2">The sequence shown here is derived from an EMBL/GenBank/DDBJ whole genome shotgun (WGS) entry which is preliminary data.</text>
</comment>